<feature type="compositionally biased region" description="Basic and acidic residues" evidence="1">
    <location>
        <begin position="20"/>
        <end position="43"/>
    </location>
</feature>
<comment type="caution">
    <text evidence="2">The sequence shown here is derived from an EMBL/GenBank/DDBJ whole genome shotgun (WGS) entry which is preliminary data.</text>
</comment>
<proteinExistence type="predicted"/>
<dbReference type="AlphaFoldDB" id="A0A645EYK2"/>
<name>A0A645EYK2_9ZZZZ</name>
<protein>
    <submittedName>
        <fullName evidence="2">Uncharacterized protein</fullName>
    </submittedName>
</protein>
<dbReference type="EMBL" id="VSSQ01052467">
    <property type="protein sequence ID" value="MPN06550.1"/>
    <property type="molecule type" value="Genomic_DNA"/>
</dbReference>
<evidence type="ECO:0000256" key="1">
    <source>
        <dbReference type="SAM" id="MobiDB-lite"/>
    </source>
</evidence>
<reference evidence="2" key="1">
    <citation type="submission" date="2019-08" db="EMBL/GenBank/DDBJ databases">
        <authorList>
            <person name="Kucharzyk K."/>
            <person name="Murdoch R.W."/>
            <person name="Higgins S."/>
            <person name="Loffler F."/>
        </authorList>
    </citation>
    <scope>NUCLEOTIDE SEQUENCE</scope>
</reference>
<sequence>MKDDKRIEPTNDGEGVIEQRAGEKERPTNDGKGMEGNDKDKKFFGARALEEDEKE</sequence>
<feature type="region of interest" description="Disordered" evidence="1">
    <location>
        <begin position="1"/>
        <end position="55"/>
    </location>
</feature>
<evidence type="ECO:0000313" key="2">
    <source>
        <dbReference type="EMBL" id="MPN06550.1"/>
    </source>
</evidence>
<gene>
    <name evidence="2" type="ORF">SDC9_153806</name>
</gene>
<accession>A0A645EYK2</accession>
<organism evidence="2">
    <name type="scientific">bioreactor metagenome</name>
    <dbReference type="NCBI Taxonomy" id="1076179"/>
    <lineage>
        <taxon>unclassified sequences</taxon>
        <taxon>metagenomes</taxon>
        <taxon>ecological metagenomes</taxon>
    </lineage>
</organism>